<feature type="transmembrane region" description="Helical" evidence="1">
    <location>
        <begin position="542"/>
        <end position="561"/>
    </location>
</feature>
<feature type="transmembrane region" description="Helical" evidence="1">
    <location>
        <begin position="77"/>
        <end position="96"/>
    </location>
</feature>
<gene>
    <name evidence="2" type="ORF">JZO85_07005</name>
</gene>
<reference evidence="2 3" key="1">
    <citation type="submission" date="2021-03" db="EMBL/GenBank/DDBJ databases">
        <title>Enterococcal diversity collection.</title>
        <authorList>
            <person name="Gilmore M.S."/>
            <person name="Schwartzman J."/>
            <person name="Van Tyne D."/>
            <person name="Martin M."/>
            <person name="Earl A.M."/>
            <person name="Manson A.L."/>
            <person name="Straub T."/>
            <person name="Salamzade R."/>
            <person name="Saavedra J."/>
            <person name="Lebreton F."/>
            <person name="Prichula J."/>
            <person name="Schaufler K."/>
            <person name="Gaca A."/>
            <person name="Sgardioli B."/>
            <person name="Wagenaar J."/>
            <person name="Strong T."/>
        </authorList>
    </citation>
    <scope>NUCLEOTIDE SEQUENCE [LARGE SCALE GENOMIC DNA]</scope>
    <source>
        <strain evidence="2 3">MJM16</strain>
    </source>
</reference>
<accession>A0ABS3HEZ2</accession>
<keyword evidence="1" id="KW-0472">Membrane</keyword>
<protein>
    <recommendedName>
        <fullName evidence="4">Integral membrane protein</fullName>
    </recommendedName>
</protein>
<feature type="transmembrane region" description="Helical" evidence="1">
    <location>
        <begin position="12"/>
        <end position="35"/>
    </location>
</feature>
<dbReference type="RefSeq" id="WP_207107792.1">
    <property type="nucleotide sequence ID" value="NZ_JAFLVR010000015.1"/>
</dbReference>
<feature type="transmembrane region" description="Helical" evidence="1">
    <location>
        <begin position="184"/>
        <end position="211"/>
    </location>
</feature>
<feature type="transmembrane region" description="Helical" evidence="1">
    <location>
        <begin position="102"/>
        <end position="121"/>
    </location>
</feature>
<sequence>MMAKFLQNRFFPFFLIFSIALLFTLPQIISGGMIIGSDAIFHFNRFYDTAMQIKTGNIHYFLTTFGFQQTGRIINPFYGPLMAYIQGLLVIISGSWFRYQILANFILYFISGVSMFSLLKCNKVTLKINLFTSILFMTTYSVHYWTIGQCFSGWGAAFLPFALIPLRKMVLEGKIAIVQIGFSVALMMQIHLFSCLLLILIYFIFFIYSWWKNQHKIQMIRDITLSVLLFSLLTANIWVNMLHLYLTNEILPPFINQSLDSNTIDRSSWYWLANPIFLVPIIICQFKCLFSRQQKLSQVNKMASMTAIFFLVLSSSLIPWKFLMSQKIKIVELIQFPFRFFIPFTVLILFSFALSLEENSLQRKAYSKYRQPVILLSLVQVLLTISYALGLWLLNDIHYFESLHTHIQPIDSQVIKDSFHQNDLAKGLSYWEKSTPDYLPLYQKTEQNKYQLYEKLILEQHRQFEKKSCKEGVRIEWTSQGKETTNLPIILYQNSQLIVNGQEISPQKTTLSEIGTPTIKQVSGKNYAILTYKAPSYFTGSLRLTLISWLILCLYAVFSIIKRSSGGHFF</sequence>
<feature type="transmembrane region" description="Helical" evidence="1">
    <location>
        <begin position="223"/>
        <end position="246"/>
    </location>
</feature>
<dbReference type="EMBL" id="JAFLVR010000015">
    <property type="protein sequence ID" value="MBO0452014.1"/>
    <property type="molecule type" value="Genomic_DNA"/>
</dbReference>
<dbReference type="Proteomes" id="UP000664495">
    <property type="component" value="Unassembled WGS sequence"/>
</dbReference>
<feature type="transmembrane region" description="Helical" evidence="1">
    <location>
        <begin position="340"/>
        <end position="361"/>
    </location>
</feature>
<evidence type="ECO:0000313" key="3">
    <source>
        <dbReference type="Proteomes" id="UP000664495"/>
    </source>
</evidence>
<keyword evidence="3" id="KW-1185">Reference proteome</keyword>
<keyword evidence="1" id="KW-0812">Transmembrane</keyword>
<evidence type="ECO:0008006" key="4">
    <source>
        <dbReference type="Google" id="ProtNLM"/>
    </source>
</evidence>
<evidence type="ECO:0000256" key="1">
    <source>
        <dbReference type="SAM" id="Phobius"/>
    </source>
</evidence>
<name>A0ABS3HEZ2_9ENTE</name>
<evidence type="ECO:0000313" key="2">
    <source>
        <dbReference type="EMBL" id="MBO0452014.1"/>
    </source>
</evidence>
<proteinExistence type="predicted"/>
<keyword evidence="1" id="KW-1133">Transmembrane helix</keyword>
<organism evidence="2 3">
    <name type="scientific">Candidatus Enterococcus murrayae</name>
    <dbReference type="NCBI Taxonomy" id="2815321"/>
    <lineage>
        <taxon>Bacteria</taxon>
        <taxon>Bacillati</taxon>
        <taxon>Bacillota</taxon>
        <taxon>Bacilli</taxon>
        <taxon>Lactobacillales</taxon>
        <taxon>Enterococcaceae</taxon>
        <taxon>Enterococcus</taxon>
    </lineage>
</organism>
<feature type="transmembrane region" description="Helical" evidence="1">
    <location>
        <begin position="269"/>
        <end position="290"/>
    </location>
</feature>
<comment type="caution">
    <text evidence="2">The sequence shown here is derived from an EMBL/GenBank/DDBJ whole genome shotgun (WGS) entry which is preliminary data.</text>
</comment>
<feature type="transmembrane region" description="Helical" evidence="1">
    <location>
        <begin position="302"/>
        <end position="320"/>
    </location>
</feature>
<feature type="transmembrane region" description="Helical" evidence="1">
    <location>
        <begin position="142"/>
        <end position="164"/>
    </location>
</feature>
<feature type="transmembrane region" description="Helical" evidence="1">
    <location>
        <begin position="373"/>
        <end position="394"/>
    </location>
</feature>